<dbReference type="GO" id="GO:0015408">
    <property type="term" value="F:ABC-type ferric iron transporter activity"/>
    <property type="evidence" value="ECO:0007669"/>
    <property type="project" value="InterPro"/>
</dbReference>
<reference evidence="11" key="1">
    <citation type="submission" date="2016-10" db="EMBL/GenBank/DDBJ databases">
        <authorList>
            <person name="Varghese N."/>
            <person name="Submissions S."/>
        </authorList>
    </citation>
    <scope>NUCLEOTIDE SEQUENCE [LARGE SCALE GENOMIC DNA]</scope>
    <source>
        <strain evidence="11">DSM 18887</strain>
    </source>
</reference>
<dbReference type="InterPro" id="IPR017871">
    <property type="entry name" value="ABC_transporter-like_CS"/>
</dbReference>
<keyword evidence="5 10" id="KW-0067">ATP-binding</keyword>
<keyword evidence="1" id="KW-0813">Transport</keyword>
<dbReference type="Gene3D" id="3.40.50.300">
    <property type="entry name" value="P-loop containing nucleotide triphosphate hydrolases"/>
    <property type="match status" value="1"/>
</dbReference>
<dbReference type="InterPro" id="IPR008995">
    <property type="entry name" value="Mo/tungstate-bd_C_term_dom"/>
</dbReference>
<proteinExistence type="predicted"/>
<dbReference type="InterPro" id="IPR003439">
    <property type="entry name" value="ABC_transporter-like_ATP-bd"/>
</dbReference>
<dbReference type="InterPro" id="IPR050093">
    <property type="entry name" value="ABC_SmlMolc_Importer"/>
</dbReference>
<sequence>MTPLLELRSISCGYDNTVITQQLSFQLQAGEIACLLGPSGCGKTTVLRAIAGFNPLLSGSIVQNGTPISAAGFTLPPEQRGIGVVFQDYALFPHLSVFDNIAFGLKGRSRDEKREAVAALLQLVELPDLSARYPHELSGGQQQRVALARALAPKPKLLLLDEPFSNLDTDLRRQLALEVRSILKAQGIAAIMVTHDQEEAFAISDQLGILAQGQLQQWGTPTELYYRPVNPLVAGFVGKGELFSGECLDATTVRTELGTIEFAEPFGAEVGKPLSLFIRPGDIRPSIEPGAVMATIEQKEFLGSSVVYQLSLPSGRRIESEIYEPLMLEVGARVSLHVAAHRPIAFAL</sequence>
<dbReference type="GO" id="GO:0016887">
    <property type="term" value="F:ATP hydrolysis activity"/>
    <property type="evidence" value="ECO:0007669"/>
    <property type="project" value="InterPro"/>
</dbReference>
<keyword evidence="2" id="KW-1003">Cell membrane</keyword>
<dbReference type="SMART" id="SM00382">
    <property type="entry name" value="AAA"/>
    <property type="match status" value="1"/>
</dbReference>
<evidence type="ECO:0000256" key="5">
    <source>
        <dbReference type="ARBA" id="ARBA00022840"/>
    </source>
</evidence>
<dbReference type="InterPro" id="IPR003593">
    <property type="entry name" value="AAA+_ATPase"/>
</dbReference>
<evidence type="ECO:0000313" key="10">
    <source>
        <dbReference type="EMBL" id="SER18060.1"/>
    </source>
</evidence>
<dbReference type="CDD" id="cd03259">
    <property type="entry name" value="ABC_Carb_Solutes_like"/>
    <property type="match status" value="1"/>
</dbReference>
<gene>
    <name evidence="10" type="ORF">SAMN03080615_04233</name>
</gene>
<dbReference type="InterPro" id="IPR013611">
    <property type="entry name" value="Transp-assoc_OB_typ2"/>
</dbReference>
<keyword evidence="3" id="KW-0410">Iron transport</keyword>
<evidence type="ECO:0000256" key="2">
    <source>
        <dbReference type="ARBA" id="ARBA00022475"/>
    </source>
</evidence>
<dbReference type="Pfam" id="PF00005">
    <property type="entry name" value="ABC_tran"/>
    <property type="match status" value="1"/>
</dbReference>
<evidence type="ECO:0000313" key="11">
    <source>
        <dbReference type="Proteomes" id="UP000198749"/>
    </source>
</evidence>
<dbReference type="Pfam" id="PF08402">
    <property type="entry name" value="TOBE_2"/>
    <property type="match status" value="1"/>
</dbReference>
<dbReference type="SUPFAM" id="SSF50331">
    <property type="entry name" value="MOP-like"/>
    <property type="match status" value="1"/>
</dbReference>
<dbReference type="EMBL" id="FOGB01000021">
    <property type="protein sequence ID" value="SER18060.1"/>
    <property type="molecule type" value="Genomic_DNA"/>
</dbReference>
<dbReference type="GO" id="GO:0043190">
    <property type="term" value="C:ATP-binding cassette (ABC) transporter complex"/>
    <property type="evidence" value="ECO:0007669"/>
    <property type="project" value="InterPro"/>
</dbReference>
<dbReference type="InterPro" id="IPR015853">
    <property type="entry name" value="ABC_transpr_FbpC"/>
</dbReference>
<dbReference type="RefSeq" id="WP_091362107.1">
    <property type="nucleotide sequence ID" value="NZ_AP025284.1"/>
</dbReference>
<dbReference type="PROSITE" id="PS50893">
    <property type="entry name" value="ABC_TRANSPORTER_2"/>
    <property type="match status" value="1"/>
</dbReference>
<dbReference type="OrthoDB" id="9802264at2"/>
<evidence type="ECO:0000256" key="1">
    <source>
        <dbReference type="ARBA" id="ARBA00022448"/>
    </source>
</evidence>
<dbReference type="PANTHER" id="PTHR42781:SF4">
    <property type="entry name" value="SPERMIDINE_PUTRESCINE IMPORT ATP-BINDING PROTEIN POTA"/>
    <property type="match status" value="1"/>
</dbReference>
<feature type="domain" description="ABC transporter" evidence="9">
    <location>
        <begin position="5"/>
        <end position="237"/>
    </location>
</feature>
<dbReference type="PROSITE" id="PS00211">
    <property type="entry name" value="ABC_TRANSPORTER_1"/>
    <property type="match status" value="1"/>
</dbReference>
<dbReference type="GO" id="GO:0005524">
    <property type="term" value="F:ATP binding"/>
    <property type="evidence" value="ECO:0007669"/>
    <property type="project" value="UniProtKB-KW"/>
</dbReference>
<dbReference type="Gene3D" id="2.40.50.100">
    <property type="match status" value="1"/>
</dbReference>
<dbReference type="GO" id="GO:0015697">
    <property type="term" value="P:quaternary ammonium group transport"/>
    <property type="evidence" value="ECO:0007669"/>
    <property type="project" value="UniProtKB-ARBA"/>
</dbReference>
<organism evidence="10 11">
    <name type="scientific">Amphritea atlantica</name>
    <dbReference type="NCBI Taxonomy" id="355243"/>
    <lineage>
        <taxon>Bacteria</taxon>
        <taxon>Pseudomonadati</taxon>
        <taxon>Pseudomonadota</taxon>
        <taxon>Gammaproteobacteria</taxon>
        <taxon>Oceanospirillales</taxon>
        <taxon>Oceanospirillaceae</taxon>
        <taxon>Amphritea</taxon>
    </lineage>
</organism>
<dbReference type="PANTHER" id="PTHR42781">
    <property type="entry name" value="SPERMIDINE/PUTRESCINE IMPORT ATP-BINDING PROTEIN POTA"/>
    <property type="match status" value="1"/>
</dbReference>
<protein>
    <submittedName>
        <fullName evidence="10">Iron(III) transport system ATP-binding protein</fullName>
    </submittedName>
</protein>
<dbReference type="Proteomes" id="UP000198749">
    <property type="component" value="Unassembled WGS sequence"/>
</dbReference>
<keyword evidence="4" id="KW-0547">Nucleotide-binding</keyword>
<evidence type="ECO:0000256" key="3">
    <source>
        <dbReference type="ARBA" id="ARBA00022496"/>
    </source>
</evidence>
<accession>A0A1H9M2X2</accession>
<name>A0A1H9M2X2_9GAMM</name>
<dbReference type="SUPFAM" id="SSF52540">
    <property type="entry name" value="P-loop containing nucleoside triphosphate hydrolases"/>
    <property type="match status" value="1"/>
</dbReference>
<keyword evidence="8" id="KW-0472">Membrane</keyword>
<dbReference type="FunFam" id="3.40.50.300:FF:000425">
    <property type="entry name" value="Probable ABC transporter, ATP-binding subunit"/>
    <property type="match status" value="1"/>
</dbReference>
<keyword evidence="11" id="KW-1185">Reference proteome</keyword>
<dbReference type="InterPro" id="IPR027417">
    <property type="entry name" value="P-loop_NTPase"/>
</dbReference>
<dbReference type="STRING" id="355243.SAMN03080615_04233"/>
<evidence type="ECO:0000256" key="6">
    <source>
        <dbReference type="ARBA" id="ARBA00023004"/>
    </source>
</evidence>
<keyword evidence="6" id="KW-0408">Iron</keyword>
<evidence type="ECO:0000256" key="8">
    <source>
        <dbReference type="ARBA" id="ARBA00023136"/>
    </source>
</evidence>
<evidence type="ECO:0000256" key="4">
    <source>
        <dbReference type="ARBA" id="ARBA00022741"/>
    </source>
</evidence>
<dbReference type="AlphaFoldDB" id="A0A1H9M2X2"/>
<keyword evidence="7" id="KW-0406">Ion transport</keyword>
<evidence type="ECO:0000259" key="9">
    <source>
        <dbReference type="PROSITE" id="PS50893"/>
    </source>
</evidence>
<evidence type="ECO:0000256" key="7">
    <source>
        <dbReference type="ARBA" id="ARBA00023065"/>
    </source>
</evidence>